<feature type="region of interest" description="Disordered" evidence="1">
    <location>
        <begin position="1"/>
        <end position="23"/>
    </location>
</feature>
<dbReference type="RefSeq" id="WP_179642914.1">
    <property type="nucleotide sequence ID" value="NZ_BAAAYY010000001.1"/>
</dbReference>
<evidence type="ECO:0000313" key="2">
    <source>
        <dbReference type="EMBL" id="NYE46881.1"/>
    </source>
</evidence>
<dbReference type="EMBL" id="JACCCC010000001">
    <property type="protein sequence ID" value="NYE46881.1"/>
    <property type="molecule type" value="Genomic_DNA"/>
</dbReference>
<protein>
    <submittedName>
        <fullName evidence="2">Uncharacterized protein</fullName>
    </submittedName>
</protein>
<dbReference type="Proteomes" id="UP000589036">
    <property type="component" value="Unassembled WGS sequence"/>
</dbReference>
<proteinExistence type="predicted"/>
<comment type="caution">
    <text evidence="2">The sequence shown here is derived from an EMBL/GenBank/DDBJ whole genome shotgun (WGS) entry which is preliminary data.</text>
</comment>
<reference evidence="2 3" key="1">
    <citation type="submission" date="2020-07" db="EMBL/GenBank/DDBJ databases">
        <title>Sequencing the genomes of 1000 actinobacteria strains.</title>
        <authorList>
            <person name="Klenk H.-P."/>
        </authorList>
    </citation>
    <scope>NUCLEOTIDE SEQUENCE [LARGE SCALE GENOMIC DNA]</scope>
    <source>
        <strain evidence="2 3">CXB654</strain>
    </source>
</reference>
<evidence type="ECO:0000256" key="1">
    <source>
        <dbReference type="SAM" id="MobiDB-lite"/>
    </source>
</evidence>
<evidence type="ECO:0000313" key="3">
    <source>
        <dbReference type="Proteomes" id="UP000589036"/>
    </source>
</evidence>
<name>A0A852TTA1_9ACTN</name>
<organism evidence="2 3">
    <name type="scientific">Spinactinospora alkalitolerans</name>
    <dbReference type="NCBI Taxonomy" id="687207"/>
    <lineage>
        <taxon>Bacteria</taxon>
        <taxon>Bacillati</taxon>
        <taxon>Actinomycetota</taxon>
        <taxon>Actinomycetes</taxon>
        <taxon>Streptosporangiales</taxon>
        <taxon>Nocardiopsidaceae</taxon>
        <taxon>Spinactinospora</taxon>
    </lineage>
</organism>
<keyword evidence="3" id="KW-1185">Reference proteome</keyword>
<accession>A0A852TTA1</accession>
<sequence>MERATPHSALPAPPSTSRLPPDHGEHYAKFCALAERASKHGIEISRAELPTGYEYEVRMPCGSRHVRGWLRDVQVLVDQAARRAGRAAGSSTPEREAR</sequence>
<gene>
    <name evidence="2" type="ORF">HDA32_002001</name>
</gene>
<dbReference type="AlphaFoldDB" id="A0A852TTA1"/>